<keyword evidence="2 3" id="KW-0802">TPR repeat</keyword>
<feature type="compositionally biased region" description="Basic and acidic residues" evidence="4">
    <location>
        <begin position="345"/>
        <end position="354"/>
    </location>
</feature>
<keyword evidence="6" id="KW-1185">Reference proteome</keyword>
<dbReference type="InterPro" id="IPR019734">
    <property type="entry name" value="TPR_rpt"/>
</dbReference>
<feature type="region of interest" description="Disordered" evidence="4">
    <location>
        <begin position="1"/>
        <end position="40"/>
    </location>
</feature>
<reference evidence="5" key="1">
    <citation type="submission" date="2023-06" db="EMBL/GenBank/DDBJ databases">
        <title>Survivors Of The Sea: Transcriptome response of Skeletonema marinoi to long-term dormancy.</title>
        <authorList>
            <person name="Pinder M.I.M."/>
            <person name="Kourtchenko O."/>
            <person name="Robertson E.K."/>
            <person name="Larsson T."/>
            <person name="Maumus F."/>
            <person name="Osuna-Cruz C.M."/>
            <person name="Vancaester E."/>
            <person name="Stenow R."/>
            <person name="Vandepoele K."/>
            <person name="Ploug H."/>
            <person name="Bruchert V."/>
            <person name="Godhe A."/>
            <person name="Topel M."/>
        </authorList>
    </citation>
    <scope>NUCLEOTIDE SEQUENCE</scope>
    <source>
        <strain evidence="5">R05AC</strain>
    </source>
</reference>
<feature type="compositionally biased region" description="Basic residues" evidence="4">
    <location>
        <begin position="330"/>
        <end position="344"/>
    </location>
</feature>
<feature type="compositionally biased region" description="Low complexity" evidence="4">
    <location>
        <begin position="317"/>
        <end position="329"/>
    </location>
</feature>
<dbReference type="SMART" id="SM00028">
    <property type="entry name" value="TPR"/>
    <property type="match status" value="11"/>
</dbReference>
<dbReference type="PANTHER" id="PTHR45641:SF19">
    <property type="entry name" value="NEPHROCYSTIN-3"/>
    <property type="match status" value="1"/>
</dbReference>
<feature type="repeat" description="TPR" evidence="3">
    <location>
        <begin position="641"/>
        <end position="674"/>
    </location>
</feature>
<feature type="region of interest" description="Disordered" evidence="4">
    <location>
        <begin position="317"/>
        <end position="354"/>
    </location>
</feature>
<evidence type="ECO:0000313" key="6">
    <source>
        <dbReference type="Proteomes" id="UP001224775"/>
    </source>
</evidence>
<dbReference type="AlphaFoldDB" id="A0AAD8YAA8"/>
<accession>A0AAD8YAA8</accession>
<feature type="repeat" description="TPR" evidence="3">
    <location>
        <begin position="65"/>
        <end position="98"/>
    </location>
</feature>
<dbReference type="SUPFAM" id="SSF48452">
    <property type="entry name" value="TPR-like"/>
    <property type="match status" value="3"/>
</dbReference>
<feature type="repeat" description="TPR" evidence="3">
    <location>
        <begin position="810"/>
        <end position="843"/>
    </location>
</feature>
<dbReference type="Gene3D" id="1.25.40.10">
    <property type="entry name" value="Tetratricopeptide repeat domain"/>
    <property type="match status" value="4"/>
</dbReference>
<dbReference type="Pfam" id="PF13424">
    <property type="entry name" value="TPR_12"/>
    <property type="match status" value="3"/>
</dbReference>
<evidence type="ECO:0000313" key="5">
    <source>
        <dbReference type="EMBL" id="KAK1741949.1"/>
    </source>
</evidence>
<feature type="compositionally biased region" description="Polar residues" evidence="4">
    <location>
        <begin position="1"/>
        <end position="27"/>
    </location>
</feature>
<dbReference type="InterPro" id="IPR011990">
    <property type="entry name" value="TPR-like_helical_dom_sf"/>
</dbReference>
<name>A0AAD8YAA8_9STRA</name>
<evidence type="ECO:0000256" key="1">
    <source>
        <dbReference type="ARBA" id="ARBA00022737"/>
    </source>
</evidence>
<feature type="compositionally biased region" description="Low complexity" evidence="4">
    <location>
        <begin position="28"/>
        <end position="38"/>
    </location>
</feature>
<feature type="repeat" description="TPR" evidence="3">
    <location>
        <begin position="460"/>
        <end position="493"/>
    </location>
</feature>
<protein>
    <submittedName>
        <fullName evidence="5">Tetratricopeptide repeat protein</fullName>
    </submittedName>
</protein>
<proteinExistence type="predicted"/>
<dbReference type="PROSITE" id="PS50005">
    <property type="entry name" value="TPR"/>
    <property type="match status" value="4"/>
</dbReference>
<evidence type="ECO:0000256" key="2">
    <source>
        <dbReference type="ARBA" id="ARBA00022803"/>
    </source>
</evidence>
<dbReference type="PANTHER" id="PTHR45641">
    <property type="entry name" value="TETRATRICOPEPTIDE REPEAT PROTEIN (AFU_ORTHOLOGUE AFUA_6G03870)"/>
    <property type="match status" value="1"/>
</dbReference>
<evidence type="ECO:0000256" key="4">
    <source>
        <dbReference type="SAM" id="MobiDB-lite"/>
    </source>
</evidence>
<organism evidence="5 6">
    <name type="scientific">Skeletonema marinoi</name>
    <dbReference type="NCBI Taxonomy" id="267567"/>
    <lineage>
        <taxon>Eukaryota</taxon>
        <taxon>Sar</taxon>
        <taxon>Stramenopiles</taxon>
        <taxon>Ochrophyta</taxon>
        <taxon>Bacillariophyta</taxon>
        <taxon>Coscinodiscophyceae</taxon>
        <taxon>Thalassiosirophycidae</taxon>
        <taxon>Thalassiosirales</taxon>
        <taxon>Skeletonemataceae</taxon>
        <taxon>Skeletonema</taxon>
        <taxon>Skeletonema marinoi-dohrnii complex</taxon>
    </lineage>
</organism>
<dbReference type="EMBL" id="JATAAI010000012">
    <property type="protein sequence ID" value="KAK1741949.1"/>
    <property type="molecule type" value="Genomic_DNA"/>
</dbReference>
<dbReference type="Pfam" id="PF13374">
    <property type="entry name" value="TPR_10"/>
    <property type="match status" value="2"/>
</dbReference>
<keyword evidence="1" id="KW-0677">Repeat</keyword>
<comment type="caution">
    <text evidence="5">The sequence shown here is derived from an EMBL/GenBank/DDBJ whole genome shotgun (WGS) entry which is preliminary data.</text>
</comment>
<evidence type="ECO:0000256" key="3">
    <source>
        <dbReference type="PROSITE-ProRule" id="PRU00339"/>
    </source>
</evidence>
<sequence>MFSSYLNLAHPRNNNQSDNASVTTQSTAGSRSSRNSAKNSKDYSVLLDDLRKTQLKYKKSQSEFASSLARVGEFHVRYGEYEEAMVAFRDSLTENQSVCSSSMSMVPSLAECLSDNGDESVSFISGMTGSTGSNSTYLSLSGVANSIDVLSHPDSIEVHRKSLQDMINTLSNLGKVHSLRGEDGLAMKYYEEKTKIQAVQTSIEEQLSSSSGCLGGESHMRHGSGFFSEGQNLMKEITEDVKALDELFKGISFLKETVNNVVNEHSNKNAKIEEETRSDVGSEDQSGGIECSEEFFMPIKNAKVEEASGIEVDTSSIYSVSTEGSSSSRISKKSTTKKSHRRLPSLKETRNAKEDKELADAIDTYRNAIDSCTGNSCERHEKKYAEFLRRYKAGKIQAENPLEMNCTQQTKRKGWQLALEIYEASLSAKREATTRMPFPPGSPRKRTASDFSQETHMGIASILIAMGGLHYKLNNVEMELEKYSEALTVYEHNFGRDHPHTAGTMKNIGMVLAEQGNLDEAMGKFKAAKKIYEAINPYGPCCDVASALSCMANVQSRRGDLDDALRLYGESLDMYKAVIRRTKEMGGRSRLAIQEVASTLKIMGMVNTKRGELGLSMACFQEAIDIMRANFNEKGSGPVVTSILSRIGGIFYKMGKFDEAMSHYQEAYDLATRTYDTTEHPEVAQVLHYIGGIHQKQGNNVEAMKCYKNAAKIYQTKLGRNDPTVATTLVCIGSLHYIEKDIDGAMGYYTEALRLNRAAYGTSHPDVIPTMKSIALIQSKKGNFDRAIEIFTEVRNIKCGEVGKIHPEVASAHKRIGNVHYQRGDLASAQKEYRQALSIYEQTLGKDHQSTTSSRAIVEKIGEELGQKELAQITSVGSLFKQI</sequence>
<dbReference type="Proteomes" id="UP001224775">
    <property type="component" value="Unassembled WGS sequence"/>
</dbReference>
<gene>
    <name evidence="5" type="ORF">QTG54_007522</name>
</gene>